<evidence type="ECO:0000313" key="2">
    <source>
        <dbReference type="Proteomes" id="UP000664940"/>
    </source>
</evidence>
<protein>
    <submittedName>
        <fullName evidence="1">Uncharacterized protein</fullName>
    </submittedName>
</protein>
<sequence>MVSIFGGQRGRRCGWSERGGRGRTLDWRVGSQTVSALYGSESTRLFCLCLPRRSCASHPPRAAWTSRGSDSGAGCLPHPCWLPPPSHPFTCSEKQDWKDWRGRWPPLKRIWSQKSLDSGPGSTA</sequence>
<dbReference type="Proteomes" id="UP000664940">
    <property type="component" value="Unassembled WGS sequence"/>
</dbReference>
<evidence type="ECO:0000313" key="1">
    <source>
        <dbReference type="EMBL" id="KAF6130910.1"/>
    </source>
</evidence>
<dbReference type="AlphaFoldDB" id="A0A834BMS9"/>
<organism evidence="1 2">
    <name type="scientific">Phyllostomus discolor</name>
    <name type="common">pale spear-nosed bat</name>
    <dbReference type="NCBI Taxonomy" id="89673"/>
    <lineage>
        <taxon>Eukaryota</taxon>
        <taxon>Metazoa</taxon>
        <taxon>Chordata</taxon>
        <taxon>Craniata</taxon>
        <taxon>Vertebrata</taxon>
        <taxon>Euteleostomi</taxon>
        <taxon>Mammalia</taxon>
        <taxon>Eutheria</taxon>
        <taxon>Laurasiatheria</taxon>
        <taxon>Chiroptera</taxon>
        <taxon>Yangochiroptera</taxon>
        <taxon>Phyllostomidae</taxon>
        <taxon>Phyllostominae</taxon>
        <taxon>Phyllostomus</taxon>
    </lineage>
</organism>
<proteinExistence type="predicted"/>
<dbReference type="EMBL" id="JABVXQ010000001">
    <property type="protein sequence ID" value="KAF6130910.1"/>
    <property type="molecule type" value="Genomic_DNA"/>
</dbReference>
<gene>
    <name evidence="1" type="ORF">HJG60_007860</name>
</gene>
<reference evidence="1 2" key="1">
    <citation type="journal article" date="2020" name="Nature">
        <title>Six reference-quality genomes reveal evolution of bat adaptations.</title>
        <authorList>
            <person name="Jebb D."/>
            <person name="Huang Z."/>
            <person name="Pippel M."/>
            <person name="Hughes G.M."/>
            <person name="Lavrichenko K."/>
            <person name="Devanna P."/>
            <person name="Winkler S."/>
            <person name="Jermiin L.S."/>
            <person name="Skirmuntt E.C."/>
            <person name="Katzourakis A."/>
            <person name="Burkitt-Gray L."/>
            <person name="Ray D.A."/>
            <person name="Sullivan K.A.M."/>
            <person name="Roscito J.G."/>
            <person name="Kirilenko B.M."/>
            <person name="Davalos L.M."/>
            <person name="Corthals A.P."/>
            <person name="Power M.L."/>
            <person name="Jones G."/>
            <person name="Ransome R.D."/>
            <person name="Dechmann D.K.N."/>
            <person name="Locatelli A.G."/>
            <person name="Puechmaille S.J."/>
            <person name="Fedrigo O."/>
            <person name="Jarvis E.D."/>
            <person name="Hiller M."/>
            <person name="Vernes S.C."/>
            <person name="Myers E.W."/>
            <person name="Teeling E.C."/>
        </authorList>
    </citation>
    <scope>NUCLEOTIDE SEQUENCE [LARGE SCALE GENOMIC DNA]</scope>
    <source>
        <strain evidence="1">Bat1K_MPI-CBG_1</strain>
    </source>
</reference>
<name>A0A834BMS9_9CHIR</name>
<accession>A0A834BMS9</accession>
<comment type="caution">
    <text evidence="1">The sequence shown here is derived from an EMBL/GenBank/DDBJ whole genome shotgun (WGS) entry which is preliminary data.</text>
</comment>